<evidence type="ECO:0000313" key="5">
    <source>
        <dbReference type="Proteomes" id="UP000886833"/>
    </source>
</evidence>
<keyword evidence="2" id="KW-1133">Transmembrane helix</keyword>
<dbReference type="InterPro" id="IPR035940">
    <property type="entry name" value="CAP_sf"/>
</dbReference>
<evidence type="ECO:0000313" key="4">
    <source>
        <dbReference type="EMBL" id="HIT38368.1"/>
    </source>
</evidence>
<dbReference type="InterPro" id="IPR014044">
    <property type="entry name" value="CAP_dom"/>
</dbReference>
<keyword evidence="2" id="KW-0472">Membrane</keyword>
<dbReference type="InterPro" id="IPR013783">
    <property type="entry name" value="Ig-like_fold"/>
</dbReference>
<feature type="domain" description="SCP" evidence="3">
    <location>
        <begin position="276"/>
        <end position="365"/>
    </location>
</feature>
<reference evidence="4" key="2">
    <citation type="journal article" date="2021" name="PeerJ">
        <title>Extensive microbial diversity within the chicken gut microbiome revealed by metagenomics and culture.</title>
        <authorList>
            <person name="Gilroy R."/>
            <person name="Ravi A."/>
            <person name="Getino M."/>
            <person name="Pursley I."/>
            <person name="Horton D.L."/>
            <person name="Alikhan N.F."/>
            <person name="Baker D."/>
            <person name="Gharbi K."/>
            <person name="Hall N."/>
            <person name="Watson M."/>
            <person name="Adriaenssens E.M."/>
            <person name="Foster-Nyarko E."/>
            <person name="Jarju S."/>
            <person name="Secka A."/>
            <person name="Antonio M."/>
            <person name="Oren A."/>
            <person name="Chaudhuri R.R."/>
            <person name="La Ragione R."/>
            <person name="Hildebrand F."/>
            <person name="Pallen M.J."/>
        </authorList>
    </citation>
    <scope>NUCLEOTIDE SEQUENCE</scope>
    <source>
        <strain evidence="4">CHK195-26880</strain>
    </source>
</reference>
<feature type="region of interest" description="Disordered" evidence="1">
    <location>
        <begin position="222"/>
        <end position="265"/>
    </location>
</feature>
<dbReference type="Gene3D" id="2.60.40.10">
    <property type="entry name" value="Immunoglobulins"/>
    <property type="match status" value="1"/>
</dbReference>
<evidence type="ECO:0000256" key="2">
    <source>
        <dbReference type="SAM" id="Phobius"/>
    </source>
</evidence>
<evidence type="ECO:0000256" key="1">
    <source>
        <dbReference type="SAM" id="MobiDB-lite"/>
    </source>
</evidence>
<sequence>MKRKKLIIILISIIIIISVTVISFLLLNKNQLVLKKDTFVFEFGDEVPFTSSYYLKNPEEIKDIDEYKLNIDDKDKFSIVDNKLLSKGAELLEVGTYKLSMKYKDKEIQFQIKVEDTKKPEFKTVPEKITLEQNSKDVDLTKFFEAEDLSKVEITIDGDYDLSKIGTYELEVIATDQYENKTSKNFTLEIIDLESAKEEGKVSKTIDGTIYKSDAMIEYENAKNNPAPSSSNNNTSSSKNNNNITSNNSSNQSSNNTSQQSSEGYRRDIASTYASQINAYRRQNGKSELPITTEAQNEADMRAKQIVSNYSHNASYGFGENIGYGTAGGNFFEAWKNSPTHRETMLRNENTAMAVSVYEKNGMWYAVASFRMNY</sequence>
<dbReference type="Pfam" id="PF00188">
    <property type="entry name" value="CAP"/>
    <property type="match status" value="1"/>
</dbReference>
<dbReference type="AlphaFoldDB" id="A0A9D1KBI4"/>
<feature type="transmembrane region" description="Helical" evidence="2">
    <location>
        <begin position="7"/>
        <end position="27"/>
    </location>
</feature>
<protein>
    <submittedName>
        <fullName evidence="4">CAP domain-containing protein</fullName>
    </submittedName>
</protein>
<accession>A0A9D1KBI4</accession>
<proteinExistence type="predicted"/>
<evidence type="ECO:0000259" key="3">
    <source>
        <dbReference type="Pfam" id="PF00188"/>
    </source>
</evidence>
<dbReference type="SUPFAM" id="SSF55797">
    <property type="entry name" value="PR-1-like"/>
    <property type="match status" value="1"/>
</dbReference>
<gene>
    <name evidence="4" type="ORF">IAB59_07830</name>
</gene>
<dbReference type="Gene3D" id="3.40.33.10">
    <property type="entry name" value="CAP"/>
    <property type="match status" value="1"/>
</dbReference>
<keyword evidence="2" id="KW-0812">Transmembrane</keyword>
<name>A0A9D1KBI4_9FIRM</name>
<dbReference type="CDD" id="cd05379">
    <property type="entry name" value="CAP_bacterial"/>
    <property type="match status" value="1"/>
</dbReference>
<dbReference type="Proteomes" id="UP000886833">
    <property type="component" value="Unassembled WGS sequence"/>
</dbReference>
<dbReference type="EMBL" id="DVKQ01000101">
    <property type="protein sequence ID" value="HIT38368.1"/>
    <property type="molecule type" value="Genomic_DNA"/>
</dbReference>
<organism evidence="4 5">
    <name type="scientific">Candidatus Onthousia faecipullorum</name>
    <dbReference type="NCBI Taxonomy" id="2840887"/>
    <lineage>
        <taxon>Bacteria</taxon>
        <taxon>Bacillati</taxon>
        <taxon>Bacillota</taxon>
        <taxon>Bacilli</taxon>
        <taxon>Candidatus Onthousia</taxon>
    </lineage>
</organism>
<reference evidence="4" key="1">
    <citation type="submission" date="2020-10" db="EMBL/GenBank/DDBJ databases">
        <authorList>
            <person name="Gilroy R."/>
        </authorList>
    </citation>
    <scope>NUCLEOTIDE SEQUENCE</scope>
    <source>
        <strain evidence="4">CHK195-26880</strain>
    </source>
</reference>
<comment type="caution">
    <text evidence="4">The sequence shown here is derived from an EMBL/GenBank/DDBJ whole genome shotgun (WGS) entry which is preliminary data.</text>
</comment>
<feature type="compositionally biased region" description="Low complexity" evidence="1">
    <location>
        <begin position="222"/>
        <end position="262"/>
    </location>
</feature>